<sequence>MSSPEDLLTACATSQEERQRLISRANDALSLWDNWLHPFTSGSETGDDPAYDDNFQLMREEINKLSGTDSARLCELAQKCLCECAKDIRVVTWYIQARLSRDGEKGLSEGLLLLVAMLSRFGQACHPQRPVARKAALEWLNSAKIIDTLSLWPEVDSHDAGLTAGAINLLESAVANWPEAEKPSFAGLCTALENRLARSGGMEALVPQNSSAQEQGHEPAHSDSPQLSAVKSGRDLLDQARLLSRWLSEQPQGWLASHRLIKTVRWDTVDQIPPLDSSGRTRLVPPKPEYRAQLKRLWLQKNWVELVEQTSQMYCEGVNHFWLDLQWYLWQGLSHAGQPWDAWADSVLFDLRLLLKRLPGLEGLAWNDGTPFADEVTAAWIAEKVNEEGLLYSDEPANTVTNSLADDVLALESEAMEKGDTEGPEAALAWLQSRLGMDTPRHRWLIRLLMARVAEQYGRNDMALHLLGELTTRAPLLTLEDWEPALLFEVQARRLKLLRLKAGRSESDKARLMPEMDSLLAGLIAIDPARAMVLCG</sequence>
<dbReference type="Pfam" id="PF16989">
    <property type="entry name" value="T6SS_VasJ"/>
    <property type="match status" value="1"/>
</dbReference>
<protein>
    <submittedName>
        <fullName evidence="3">Type VI secretion-associated protein, family</fullName>
    </submittedName>
</protein>
<feature type="domain" description="ImpA N-terminal" evidence="2">
    <location>
        <begin position="36"/>
        <end position="141"/>
    </location>
</feature>
<accession>A0A379Y3E3</accession>
<dbReference type="NCBIfam" id="TIGR03362">
    <property type="entry name" value="VI_chp_7"/>
    <property type="match status" value="1"/>
</dbReference>
<evidence type="ECO:0000313" key="3">
    <source>
        <dbReference type="EMBL" id="SUI39591.1"/>
    </source>
</evidence>
<name>A0A379Y3E3_SALET</name>
<reference evidence="3 4" key="1">
    <citation type="submission" date="2018-06" db="EMBL/GenBank/DDBJ databases">
        <authorList>
            <consortium name="Pathogen Informatics"/>
            <person name="Doyle S."/>
        </authorList>
    </citation>
    <scope>NUCLEOTIDE SEQUENCE [LARGE SCALE GENOMIC DNA]</scope>
    <source>
        <strain evidence="3 4">NCTC5798</strain>
    </source>
</reference>
<evidence type="ECO:0000313" key="4">
    <source>
        <dbReference type="Proteomes" id="UP000255534"/>
    </source>
</evidence>
<dbReference type="PANTHER" id="PTHR37024">
    <property type="entry name" value="TYPE VI SECRETION SYSTEM DUF2094 AND IMPA-RELATED DOMAIN PROTEIN"/>
    <property type="match status" value="1"/>
</dbReference>
<proteinExistence type="predicted"/>
<dbReference type="AlphaFoldDB" id="A0A379Y3E3"/>
<dbReference type="InterPro" id="IPR010657">
    <property type="entry name" value="ImpA_N"/>
</dbReference>
<gene>
    <name evidence="3" type="ORF">NCTC5798_06032</name>
</gene>
<dbReference type="PANTHER" id="PTHR37024:SF5">
    <property type="entry name" value="IMPA N-TERMINAL DOMAIN-CONTAINING PROTEIN"/>
    <property type="match status" value="1"/>
</dbReference>
<dbReference type="Pfam" id="PF06812">
    <property type="entry name" value="ImpA_N"/>
    <property type="match status" value="1"/>
</dbReference>
<dbReference type="Proteomes" id="UP000255534">
    <property type="component" value="Unassembled WGS sequence"/>
</dbReference>
<dbReference type="EMBL" id="UGXK01000002">
    <property type="protein sequence ID" value="SUI39591.1"/>
    <property type="molecule type" value="Genomic_DNA"/>
</dbReference>
<evidence type="ECO:0000256" key="1">
    <source>
        <dbReference type="SAM" id="MobiDB-lite"/>
    </source>
</evidence>
<dbReference type="InterPro" id="IPR017739">
    <property type="entry name" value="T6SS-assoc_VCA0119"/>
</dbReference>
<feature type="region of interest" description="Disordered" evidence="1">
    <location>
        <begin position="206"/>
        <end position="228"/>
    </location>
</feature>
<organism evidence="3 4">
    <name type="scientific">Salmonella enterica I</name>
    <dbReference type="NCBI Taxonomy" id="59201"/>
    <lineage>
        <taxon>Bacteria</taxon>
        <taxon>Pseudomonadati</taxon>
        <taxon>Pseudomonadota</taxon>
        <taxon>Gammaproteobacteria</taxon>
        <taxon>Enterobacterales</taxon>
        <taxon>Enterobacteriaceae</taxon>
        <taxon>Salmonella</taxon>
    </lineage>
</organism>
<evidence type="ECO:0000259" key="2">
    <source>
        <dbReference type="Pfam" id="PF06812"/>
    </source>
</evidence>